<evidence type="ECO:0000313" key="2">
    <source>
        <dbReference type="Proteomes" id="UP000828390"/>
    </source>
</evidence>
<reference evidence="1" key="1">
    <citation type="journal article" date="2019" name="bioRxiv">
        <title>The Genome of the Zebra Mussel, Dreissena polymorpha: A Resource for Invasive Species Research.</title>
        <authorList>
            <person name="McCartney M.A."/>
            <person name="Auch B."/>
            <person name="Kono T."/>
            <person name="Mallez S."/>
            <person name="Zhang Y."/>
            <person name="Obille A."/>
            <person name="Becker A."/>
            <person name="Abrahante J.E."/>
            <person name="Garbe J."/>
            <person name="Badalamenti J.P."/>
            <person name="Herman A."/>
            <person name="Mangelson H."/>
            <person name="Liachko I."/>
            <person name="Sullivan S."/>
            <person name="Sone E.D."/>
            <person name="Koren S."/>
            <person name="Silverstein K.A.T."/>
            <person name="Beckman K.B."/>
            <person name="Gohl D.M."/>
        </authorList>
    </citation>
    <scope>NUCLEOTIDE SEQUENCE</scope>
    <source>
        <strain evidence="1">Duluth1</strain>
        <tissue evidence="1">Whole animal</tissue>
    </source>
</reference>
<accession>A0A9D4RYL9</accession>
<name>A0A9D4RYL9_DREPO</name>
<reference evidence="1" key="2">
    <citation type="submission" date="2020-11" db="EMBL/GenBank/DDBJ databases">
        <authorList>
            <person name="McCartney M.A."/>
            <person name="Auch B."/>
            <person name="Kono T."/>
            <person name="Mallez S."/>
            <person name="Becker A."/>
            <person name="Gohl D.M."/>
            <person name="Silverstein K.A.T."/>
            <person name="Koren S."/>
            <person name="Bechman K.B."/>
            <person name="Herman A."/>
            <person name="Abrahante J.E."/>
            <person name="Garbe J."/>
        </authorList>
    </citation>
    <scope>NUCLEOTIDE SEQUENCE</scope>
    <source>
        <strain evidence="1">Duluth1</strain>
        <tissue evidence="1">Whole animal</tissue>
    </source>
</reference>
<keyword evidence="2" id="KW-1185">Reference proteome</keyword>
<dbReference type="EMBL" id="JAIWYP010000001">
    <property type="protein sequence ID" value="KAH3883890.1"/>
    <property type="molecule type" value="Genomic_DNA"/>
</dbReference>
<organism evidence="1 2">
    <name type="scientific">Dreissena polymorpha</name>
    <name type="common">Zebra mussel</name>
    <name type="synonym">Mytilus polymorpha</name>
    <dbReference type="NCBI Taxonomy" id="45954"/>
    <lineage>
        <taxon>Eukaryota</taxon>
        <taxon>Metazoa</taxon>
        <taxon>Spiralia</taxon>
        <taxon>Lophotrochozoa</taxon>
        <taxon>Mollusca</taxon>
        <taxon>Bivalvia</taxon>
        <taxon>Autobranchia</taxon>
        <taxon>Heteroconchia</taxon>
        <taxon>Euheterodonta</taxon>
        <taxon>Imparidentia</taxon>
        <taxon>Neoheterodontei</taxon>
        <taxon>Myida</taxon>
        <taxon>Dreissenoidea</taxon>
        <taxon>Dreissenidae</taxon>
        <taxon>Dreissena</taxon>
    </lineage>
</organism>
<gene>
    <name evidence="1" type="ORF">DPMN_007858</name>
</gene>
<dbReference type="AlphaFoldDB" id="A0A9D4RYL9"/>
<proteinExistence type="predicted"/>
<protein>
    <submittedName>
        <fullName evidence="1">Uncharacterized protein</fullName>
    </submittedName>
</protein>
<sequence length="89" mass="10570">MLSGRMIALVHVTGGVWDEGSQTMIVPVRECERVWVQNQDYPKSARVWIYVHLVFRHSATAILRRKMHYRYGDEHRACILAYAKHWFLK</sequence>
<dbReference type="Proteomes" id="UP000828390">
    <property type="component" value="Unassembled WGS sequence"/>
</dbReference>
<comment type="caution">
    <text evidence="1">The sequence shown here is derived from an EMBL/GenBank/DDBJ whole genome shotgun (WGS) entry which is preliminary data.</text>
</comment>
<evidence type="ECO:0000313" key="1">
    <source>
        <dbReference type="EMBL" id="KAH3883890.1"/>
    </source>
</evidence>